<dbReference type="InterPro" id="IPR045090">
    <property type="entry name" value="Pept_M3A_M3B"/>
</dbReference>
<dbReference type="Gene3D" id="3.40.390.10">
    <property type="entry name" value="Collagenase (Catalytic Domain)"/>
    <property type="match status" value="1"/>
</dbReference>
<dbReference type="FunFam" id="3.40.390.10:FF:000009">
    <property type="entry name" value="Oligopeptidase A"/>
    <property type="match status" value="1"/>
</dbReference>
<keyword evidence="8" id="KW-0732">Signal</keyword>
<dbReference type="InterPro" id="IPR001567">
    <property type="entry name" value="Pept_M3A_M3B_dom"/>
</dbReference>
<dbReference type="Gene3D" id="1.20.1050.40">
    <property type="entry name" value="Endopeptidase. Chain P, domain 1"/>
    <property type="match status" value="1"/>
</dbReference>
<feature type="chain" id="PRO_5017696247" evidence="8">
    <location>
        <begin position="23"/>
        <end position="707"/>
    </location>
</feature>
<evidence type="ECO:0000256" key="7">
    <source>
        <dbReference type="RuleBase" id="RU003435"/>
    </source>
</evidence>
<protein>
    <submittedName>
        <fullName evidence="10">M3 family peptidase</fullName>
    </submittedName>
</protein>
<comment type="similarity">
    <text evidence="1 7">Belongs to the peptidase M3 family.</text>
</comment>
<dbReference type="PANTHER" id="PTHR43660">
    <property type="entry name" value="DIPEPTIDYL CARBOXYPEPTIDASE"/>
    <property type="match status" value="1"/>
</dbReference>
<dbReference type="CDD" id="cd06456">
    <property type="entry name" value="M3A_DCP"/>
    <property type="match status" value="1"/>
</dbReference>
<evidence type="ECO:0000256" key="6">
    <source>
        <dbReference type="ARBA" id="ARBA00023049"/>
    </source>
</evidence>
<evidence type="ECO:0000313" key="11">
    <source>
        <dbReference type="Proteomes" id="UP000257127"/>
    </source>
</evidence>
<name>A0A3E1EW23_9FLAO</name>
<gene>
    <name evidence="10" type="ORF">DXU93_11575</name>
</gene>
<dbReference type="RefSeq" id="WP_116881456.1">
    <property type="nucleotide sequence ID" value="NZ_QURB01000007.1"/>
</dbReference>
<dbReference type="Proteomes" id="UP000257127">
    <property type="component" value="Unassembled WGS sequence"/>
</dbReference>
<dbReference type="GO" id="GO:0006508">
    <property type="term" value="P:proteolysis"/>
    <property type="evidence" value="ECO:0007669"/>
    <property type="project" value="UniProtKB-KW"/>
</dbReference>
<feature type="domain" description="Peptidase M3A/M3B catalytic" evidence="9">
    <location>
        <begin position="260"/>
        <end position="705"/>
    </location>
</feature>
<evidence type="ECO:0000256" key="8">
    <source>
        <dbReference type="SAM" id="SignalP"/>
    </source>
</evidence>
<evidence type="ECO:0000256" key="3">
    <source>
        <dbReference type="ARBA" id="ARBA00022723"/>
    </source>
</evidence>
<dbReference type="AlphaFoldDB" id="A0A3E1EW23"/>
<keyword evidence="6 7" id="KW-0482">Metalloprotease</keyword>
<dbReference type="InterPro" id="IPR024079">
    <property type="entry name" value="MetalloPept_cat_dom_sf"/>
</dbReference>
<keyword evidence="4 7" id="KW-0378">Hydrolase</keyword>
<comment type="cofactor">
    <cofactor evidence="7">
        <name>Zn(2+)</name>
        <dbReference type="ChEBI" id="CHEBI:29105"/>
    </cofactor>
    <text evidence="7">Binds 1 zinc ion.</text>
</comment>
<organism evidence="10 11">
    <name type="scientific">Brumimicrobium aurantiacum</name>
    <dbReference type="NCBI Taxonomy" id="1737063"/>
    <lineage>
        <taxon>Bacteria</taxon>
        <taxon>Pseudomonadati</taxon>
        <taxon>Bacteroidota</taxon>
        <taxon>Flavobacteriia</taxon>
        <taxon>Flavobacteriales</taxon>
        <taxon>Crocinitomicaceae</taxon>
        <taxon>Brumimicrobium</taxon>
    </lineage>
</organism>
<accession>A0A3E1EW23</accession>
<dbReference type="SUPFAM" id="SSF55486">
    <property type="entry name" value="Metalloproteases ('zincins'), catalytic domain"/>
    <property type="match status" value="1"/>
</dbReference>
<keyword evidence="11" id="KW-1185">Reference proteome</keyword>
<comment type="caution">
    <text evidence="10">The sequence shown here is derived from an EMBL/GenBank/DDBJ whole genome shotgun (WGS) entry which is preliminary data.</text>
</comment>
<keyword evidence="2 7" id="KW-0645">Protease</keyword>
<dbReference type="GO" id="GO:0004222">
    <property type="term" value="F:metalloendopeptidase activity"/>
    <property type="evidence" value="ECO:0007669"/>
    <property type="project" value="InterPro"/>
</dbReference>
<evidence type="ECO:0000256" key="5">
    <source>
        <dbReference type="ARBA" id="ARBA00022833"/>
    </source>
</evidence>
<keyword evidence="5 7" id="KW-0862">Zinc</keyword>
<dbReference type="Pfam" id="PF01432">
    <property type="entry name" value="Peptidase_M3"/>
    <property type="match status" value="1"/>
</dbReference>
<evidence type="ECO:0000256" key="2">
    <source>
        <dbReference type="ARBA" id="ARBA00022670"/>
    </source>
</evidence>
<evidence type="ECO:0000256" key="4">
    <source>
        <dbReference type="ARBA" id="ARBA00022801"/>
    </source>
</evidence>
<keyword evidence="3 7" id="KW-0479">Metal-binding</keyword>
<dbReference type="GO" id="GO:0004180">
    <property type="term" value="F:carboxypeptidase activity"/>
    <property type="evidence" value="ECO:0007669"/>
    <property type="project" value="TreeGrafter"/>
</dbReference>
<reference evidence="10 11" key="1">
    <citation type="submission" date="2018-08" db="EMBL/GenBank/DDBJ databases">
        <title>The draft genome squence of Brumimicrobium sp. N62.</title>
        <authorList>
            <person name="Du Z.-J."/>
            <person name="Luo H.-R."/>
        </authorList>
    </citation>
    <scope>NUCLEOTIDE SEQUENCE [LARGE SCALE GENOMIC DNA]</scope>
    <source>
        <strain evidence="10 11">N62</strain>
    </source>
</reference>
<dbReference type="OrthoDB" id="9773538at2"/>
<evidence type="ECO:0000313" key="10">
    <source>
        <dbReference type="EMBL" id="RFC53760.1"/>
    </source>
</evidence>
<sequence>MKKTSLLLFAFAVGLSSCEEQAKTNDSKEQEMKSESTNPLLMESTLDYYAPDFSKIKDSHYRSALEEGIRLKRAEIEEIANQSEEPTFENTLVALERSGGDLKRVRSVFGALTSAHTNDTLQALKQEFAPIFSELNDEVYLNSALFDRIKTLYDQKEDLSLDAESAKLLDEYYNDFVLAGAELEGEAKEKLKAVNSEMASLVAEFGETLLAATNEGALIVENAEELKGLSESKLKSIETEDGNYKIAIQNTTQQPTLVALENRKMRQKEFENAWYRTDGSAHDTKDIIVKIAQKRAEKAALLGYDSYADWSLQNTMIQSKSNLREFFDGLIPAAIEKASAESQLIEEMMHREGQEGQLEPWDWNFYAEKVRKEKYDLDENEIKPYFEMMSVLENGVFYAAEKLYGITFKERTDIPVYHEDVLVYELFEEDGSKLGLFYADFYSRESKRGGAWMGNFVDQSHLLGKKPVIYNVCNYPKPAEGEPTLLSFDNAITMFHEFGHALHGFFANQEYPSLSGTAVARDFVEFPSQFNENWATHPDVLNNYAKHYETGEVIPAELLAKIQEAATFNQGYSITENLAASNLDYAWHTISADKTIEDANQFEKDALSKYGVDKVRAVKPRYRSTYFAHIFAGGYGAGYYSYLWTEMLHHDAYVWFENNGGLTRENGQRYRDMVLSVGNTLQYDELYRDWSGRDPKIEPMIKARGLK</sequence>
<evidence type="ECO:0000256" key="1">
    <source>
        <dbReference type="ARBA" id="ARBA00006040"/>
    </source>
</evidence>
<dbReference type="InterPro" id="IPR024080">
    <property type="entry name" value="Neurolysin/TOP_N"/>
</dbReference>
<dbReference type="Gene3D" id="1.10.1370.10">
    <property type="entry name" value="Neurolysin, domain 3"/>
    <property type="match status" value="1"/>
</dbReference>
<proteinExistence type="inferred from homology"/>
<dbReference type="InterPro" id="IPR034005">
    <property type="entry name" value="M3A_DCP"/>
</dbReference>
<evidence type="ECO:0000259" key="9">
    <source>
        <dbReference type="Pfam" id="PF01432"/>
    </source>
</evidence>
<dbReference type="GO" id="GO:0005829">
    <property type="term" value="C:cytosol"/>
    <property type="evidence" value="ECO:0007669"/>
    <property type="project" value="TreeGrafter"/>
</dbReference>
<feature type="signal peptide" evidence="8">
    <location>
        <begin position="1"/>
        <end position="22"/>
    </location>
</feature>
<dbReference type="EMBL" id="QURB01000007">
    <property type="protein sequence ID" value="RFC53760.1"/>
    <property type="molecule type" value="Genomic_DNA"/>
</dbReference>
<dbReference type="GO" id="GO:0046872">
    <property type="term" value="F:metal ion binding"/>
    <property type="evidence" value="ECO:0007669"/>
    <property type="project" value="UniProtKB-UniRule"/>
</dbReference>
<dbReference type="PANTHER" id="PTHR43660:SF1">
    <property type="entry name" value="DIPEPTIDYL CARBOXYPEPTIDASE"/>
    <property type="match status" value="1"/>
</dbReference>
<dbReference type="InterPro" id="IPR024077">
    <property type="entry name" value="Neurolysin/TOP_dom2"/>
</dbReference>
<dbReference type="PROSITE" id="PS51257">
    <property type="entry name" value="PROKAR_LIPOPROTEIN"/>
    <property type="match status" value="1"/>
</dbReference>